<dbReference type="Proteomes" id="UP001218188">
    <property type="component" value="Unassembled WGS sequence"/>
</dbReference>
<organism evidence="1 2">
    <name type="scientific">Mycena alexandri</name>
    <dbReference type="NCBI Taxonomy" id="1745969"/>
    <lineage>
        <taxon>Eukaryota</taxon>
        <taxon>Fungi</taxon>
        <taxon>Dikarya</taxon>
        <taxon>Basidiomycota</taxon>
        <taxon>Agaricomycotina</taxon>
        <taxon>Agaricomycetes</taxon>
        <taxon>Agaricomycetidae</taxon>
        <taxon>Agaricales</taxon>
        <taxon>Marasmiineae</taxon>
        <taxon>Mycenaceae</taxon>
        <taxon>Mycena</taxon>
    </lineage>
</organism>
<reference evidence="1" key="1">
    <citation type="submission" date="2023-03" db="EMBL/GenBank/DDBJ databases">
        <title>Massive genome expansion in bonnet fungi (Mycena s.s.) driven by repeated elements and novel gene families across ecological guilds.</title>
        <authorList>
            <consortium name="Lawrence Berkeley National Laboratory"/>
            <person name="Harder C.B."/>
            <person name="Miyauchi S."/>
            <person name="Viragh M."/>
            <person name="Kuo A."/>
            <person name="Thoen E."/>
            <person name="Andreopoulos B."/>
            <person name="Lu D."/>
            <person name="Skrede I."/>
            <person name="Drula E."/>
            <person name="Henrissat B."/>
            <person name="Morin E."/>
            <person name="Kohler A."/>
            <person name="Barry K."/>
            <person name="LaButti K."/>
            <person name="Morin E."/>
            <person name="Salamov A."/>
            <person name="Lipzen A."/>
            <person name="Mereny Z."/>
            <person name="Hegedus B."/>
            <person name="Baldrian P."/>
            <person name="Stursova M."/>
            <person name="Weitz H."/>
            <person name="Taylor A."/>
            <person name="Grigoriev I.V."/>
            <person name="Nagy L.G."/>
            <person name="Martin F."/>
            <person name="Kauserud H."/>
        </authorList>
    </citation>
    <scope>NUCLEOTIDE SEQUENCE</scope>
    <source>
        <strain evidence="1">CBHHK200</strain>
    </source>
</reference>
<gene>
    <name evidence="1" type="ORF">C8F04DRAFT_129401</name>
</gene>
<evidence type="ECO:0000313" key="1">
    <source>
        <dbReference type="EMBL" id="KAJ7041680.1"/>
    </source>
</evidence>
<keyword evidence="2" id="KW-1185">Reference proteome</keyword>
<sequence length="151" mass="16466">MDSNPFISDIGVLTGDPASPTFWDLFFADFNVNFNLYPDPDDVQKSNALAISNTSNCVHRSSVTAERRRKSRGCAPIANFISGLSPSSVPLVSPFPHRPLGVVYTLHSRTHARAVGSTRKRDTRRCLLRGRGGDAPAHAERMRAAASRCLA</sequence>
<protein>
    <submittedName>
        <fullName evidence="1">Uncharacterized protein</fullName>
    </submittedName>
</protein>
<dbReference type="EMBL" id="JARJCM010000015">
    <property type="protein sequence ID" value="KAJ7041680.1"/>
    <property type="molecule type" value="Genomic_DNA"/>
</dbReference>
<evidence type="ECO:0000313" key="2">
    <source>
        <dbReference type="Proteomes" id="UP001218188"/>
    </source>
</evidence>
<name>A0AAD6TAY0_9AGAR</name>
<proteinExistence type="predicted"/>
<accession>A0AAD6TAY0</accession>
<dbReference type="AlphaFoldDB" id="A0AAD6TAY0"/>
<comment type="caution">
    <text evidence="1">The sequence shown here is derived from an EMBL/GenBank/DDBJ whole genome shotgun (WGS) entry which is preliminary data.</text>
</comment>